<dbReference type="Gramene" id="ERN10535">
    <property type="protein sequence ID" value="ERN10535"/>
    <property type="gene ID" value="AMTR_s00166p00058410"/>
</dbReference>
<protein>
    <submittedName>
        <fullName evidence="2">Uncharacterized protein</fullName>
    </submittedName>
</protein>
<dbReference type="AlphaFoldDB" id="W1PTC0"/>
<name>W1PTC0_AMBTC</name>
<evidence type="ECO:0000313" key="3">
    <source>
        <dbReference type="Proteomes" id="UP000017836"/>
    </source>
</evidence>
<evidence type="ECO:0000256" key="1">
    <source>
        <dbReference type="SAM" id="MobiDB-lite"/>
    </source>
</evidence>
<gene>
    <name evidence="2" type="ORF">AMTR_s00166p00058410</name>
</gene>
<accession>W1PTC0</accession>
<keyword evidence="3" id="KW-1185">Reference proteome</keyword>
<organism evidence="2 3">
    <name type="scientific">Amborella trichopoda</name>
    <dbReference type="NCBI Taxonomy" id="13333"/>
    <lineage>
        <taxon>Eukaryota</taxon>
        <taxon>Viridiplantae</taxon>
        <taxon>Streptophyta</taxon>
        <taxon>Embryophyta</taxon>
        <taxon>Tracheophyta</taxon>
        <taxon>Spermatophyta</taxon>
        <taxon>Magnoliopsida</taxon>
        <taxon>Amborellales</taxon>
        <taxon>Amborellaceae</taxon>
        <taxon>Amborella</taxon>
    </lineage>
</organism>
<proteinExistence type="predicted"/>
<dbReference type="HOGENOM" id="CLU_2797373_0_0_1"/>
<reference evidence="3" key="1">
    <citation type="journal article" date="2013" name="Science">
        <title>The Amborella genome and the evolution of flowering plants.</title>
        <authorList>
            <consortium name="Amborella Genome Project"/>
        </authorList>
    </citation>
    <scope>NUCLEOTIDE SEQUENCE [LARGE SCALE GENOMIC DNA]</scope>
</reference>
<dbReference type="Proteomes" id="UP000017836">
    <property type="component" value="Unassembled WGS sequence"/>
</dbReference>
<sequence length="68" mass="7783">MGPTTEEEDQGGRHAYAIERCSYRDCSPFGERCSKHLCHRRSKQHSQYAKEQGNVGEEDNPTGREREG</sequence>
<evidence type="ECO:0000313" key="2">
    <source>
        <dbReference type="EMBL" id="ERN10535.1"/>
    </source>
</evidence>
<feature type="region of interest" description="Disordered" evidence="1">
    <location>
        <begin position="41"/>
        <end position="68"/>
    </location>
</feature>
<dbReference type="EMBL" id="KI392824">
    <property type="protein sequence ID" value="ERN10535.1"/>
    <property type="molecule type" value="Genomic_DNA"/>
</dbReference>